<reference evidence="2" key="1">
    <citation type="journal article" date="2020" name="Microb. Genom.">
        <title>Genetic diversity of clinical and environmental Mucorales isolates obtained from an investigation of mucormycosis cases among solid organ transplant recipients.</title>
        <authorList>
            <person name="Nguyen M.H."/>
            <person name="Kaul D."/>
            <person name="Muto C."/>
            <person name="Cheng S.J."/>
            <person name="Richter R.A."/>
            <person name="Bruno V.M."/>
            <person name="Liu G."/>
            <person name="Beyhan S."/>
            <person name="Sundermann A.J."/>
            <person name="Mounaud S."/>
            <person name="Pasculle A.W."/>
            <person name="Nierman W.C."/>
            <person name="Driscoll E."/>
            <person name="Cumbie R."/>
            <person name="Clancy C.J."/>
            <person name="Dupont C.L."/>
        </authorList>
    </citation>
    <scope>NUCLEOTIDE SEQUENCE</scope>
    <source>
        <strain evidence="2">GL16</strain>
    </source>
</reference>
<evidence type="ECO:0000256" key="1">
    <source>
        <dbReference type="SAM" id="MobiDB-lite"/>
    </source>
</evidence>
<proteinExistence type="predicted"/>
<accession>A0A9P6XLK6</accession>
<protein>
    <submittedName>
        <fullName evidence="2">Uncharacterized protein</fullName>
    </submittedName>
</protein>
<gene>
    <name evidence="2" type="ORF">G6F51_014572</name>
</gene>
<sequence length="85" mass="8647">MRVVPAKPALSPVNANMPAPVLDKPPAPAAPTSTLPDKAPPEAASVPAVTRQFCALRPDNVRTPAPALVASPEPEMSPPNVPLAA</sequence>
<comment type="caution">
    <text evidence="2">The sequence shown here is derived from an EMBL/GenBank/DDBJ whole genome shotgun (WGS) entry which is preliminary data.</text>
</comment>
<feature type="compositionally biased region" description="Pro residues" evidence="1">
    <location>
        <begin position="75"/>
        <end position="85"/>
    </location>
</feature>
<evidence type="ECO:0000313" key="3">
    <source>
        <dbReference type="Proteomes" id="UP000717996"/>
    </source>
</evidence>
<organism evidence="2 3">
    <name type="scientific">Rhizopus oryzae</name>
    <name type="common">Mucormycosis agent</name>
    <name type="synonym">Rhizopus arrhizus var. delemar</name>
    <dbReference type="NCBI Taxonomy" id="64495"/>
    <lineage>
        <taxon>Eukaryota</taxon>
        <taxon>Fungi</taxon>
        <taxon>Fungi incertae sedis</taxon>
        <taxon>Mucoromycota</taxon>
        <taxon>Mucoromycotina</taxon>
        <taxon>Mucoromycetes</taxon>
        <taxon>Mucorales</taxon>
        <taxon>Mucorineae</taxon>
        <taxon>Rhizopodaceae</taxon>
        <taxon>Rhizopus</taxon>
    </lineage>
</organism>
<dbReference type="EMBL" id="JAANIT010012185">
    <property type="protein sequence ID" value="KAG1522863.1"/>
    <property type="molecule type" value="Genomic_DNA"/>
</dbReference>
<dbReference type="AlphaFoldDB" id="A0A9P6XLK6"/>
<feature type="region of interest" description="Disordered" evidence="1">
    <location>
        <begin position="64"/>
        <end position="85"/>
    </location>
</feature>
<evidence type="ECO:0000313" key="2">
    <source>
        <dbReference type="EMBL" id="KAG1522863.1"/>
    </source>
</evidence>
<feature type="region of interest" description="Disordered" evidence="1">
    <location>
        <begin position="1"/>
        <end position="46"/>
    </location>
</feature>
<dbReference type="Proteomes" id="UP000717996">
    <property type="component" value="Unassembled WGS sequence"/>
</dbReference>
<name>A0A9P6XLK6_RHIOR</name>